<dbReference type="SMART" id="SM00802">
    <property type="entry name" value="UME"/>
    <property type="match status" value="1"/>
</dbReference>
<dbReference type="Gene3D" id="3.30.1010.10">
    <property type="entry name" value="Phosphatidylinositol 3-kinase Catalytic Subunit, Chain A, domain 4"/>
    <property type="match status" value="1"/>
</dbReference>
<evidence type="ECO:0000256" key="6">
    <source>
        <dbReference type="ARBA" id="ARBA00022741"/>
    </source>
</evidence>
<dbReference type="Pfam" id="PF08064">
    <property type="entry name" value="UME"/>
    <property type="match status" value="1"/>
</dbReference>
<dbReference type="CDD" id="cd00892">
    <property type="entry name" value="PIKKc_ATR"/>
    <property type="match status" value="1"/>
</dbReference>
<keyword evidence="10" id="KW-0234">DNA repair</keyword>
<dbReference type="GO" id="GO:0005634">
    <property type="term" value="C:nucleus"/>
    <property type="evidence" value="ECO:0007669"/>
    <property type="project" value="UniProtKB-SubCell"/>
</dbReference>
<dbReference type="SMART" id="SM01343">
    <property type="entry name" value="FATC"/>
    <property type="match status" value="1"/>
</dbReference>
<dbReference type="Gene3D" id="1.25.10.10">
    <property type="entry name" value="Leucine-rich Repeat Variant"/>
    <property type="match status" value="1"/>
</dbReference>
<dbReference type="InterPro" id="IPR011009">
    <property type="entry name" value="Kinase-like_dom_sf"/>
</dbReference>
<dbReference type="Pfam" id="PF25030">
    <property type="entry name" value="M-HEAT_ATR"/>
    <property type="match status" value="1"/>
</dbReference>
<gene>
    <name evidence="15" type="ORF">LAESUDRAFT_655532</name>
</gene>
<dbReference type="InterPro" id="IPR000403">
    <property type="entry name" value="PI3/4_kinase_cat_dom"/>
</dbReference>
<dbReference type="Pfam" id="PF00454">
    <property type="entry name" value="PI3_PI4_kinase"/>
    <property type="match status" value="1"/>
</dbReference>
<keyword evidence="5" id="KW-0808">Transferase</keyword>
<dbReference type="FunCoup" id="A0A165DT51">
    <property type="interactions" value="606"/>
</dbReference>
<comment type="subcellular location">
    <subcellularLocation>
        <location evidence="1">Nucleus</location>
    </subcellularLocation>
</comment>
<evidence type="ECO:0000256" key="3">
    <source>
        <dbReference type="ARBA" id="ARBA00012513"/>
    </source>
</evidence>
<dbReference type="GO" id="GO:0000723">
    <property type="term" value="P:telomere maintenance"/>
    <property type="evidence" value="ECO:0007669"/>
    <property type="project" value="TreeGrafter"/>
</dbReference>
<dbReference type="PROSITE" id="PS50290">
    <property type="entry name" value="PI3_4_KINASE_3"/>
    <property type="match status" value="1"/>
</dbReference>
<evidence type="ECO:0000259" key="13">
    <source>
        <dbReference type="PROSITE" id="PS51189"/>
    </source>
</evidence>
<sequence length="1987" mass="223490">MEEHPGNNLSNNTQWKATVRTGVQAIVEPDELAWMEDDDSPSDAQYIARALQDIEARYGRPLYNPAAQGREQLAIQLGNLACVLVHAHTDDCSVSSEMPSIDTISAFVAVANHLLDGPDEEVTARVRKAVFDSLAKTLRHHTSGFGGGRLERVSELILHGMKDADRTARLRAGQSLLELVKLYQRIGNGASKRTEPLFNKLYRLFEHANDRVKETTIITLGRIGLIATGEVLGQDVCCLIAQLGQPSPILKGTTHMQLQTLAKHHNKTLYNVVSPYMDQVAPYLVSRLYTQPNLLVETCRLFAVSPVDFLSITLHRTMPQLFATRNVKVLDTISRELDESTSQLFMKHSHHILAYVFRLPAPGETNKALSFILDMLRTSAQRDIDITSVIRSCIVPLLAELVVVMGDEDPDQVDTFQAKQGLFKVVKILRQSREASPQKIGAFLEEYMLGIISHLNDLLQDVYGKRSLDRKKAIICSMGRFVAEVGTAVSNVAPQIMATLQTTLVIPQLADVTLQSWYTFLTTLDTSDLGPYVGPTSASFVAYWPTFSMQGREIAKQCLDFIVSDKGAQLGRYLDEVVEFGLIPQLSTTYQVLLASRSTWSAREKFRRTLERALSESHTVSIQSLCELKSLMLENDEELIRALTSGDVFDPLASQLLTTLLSVACRDGEDTESLRMLAFDCIGILGAIDPDRLEINTHRSRNVMLSNFTDESESVSFALHLIRDVLVGAFRSTSDIKYQSHLAYAIQELLQFCKFTPALVNPTSTGSIPLKVRNRWNSLPKHVLETITPLLDSKFTLDPRAPVQVEHPVYKTRKSYREWVQTWTSDLLTRTSGDRARDIFRVFTAVVHNKDVGVAHHLLPHLVLNVLVSGSEEDAQHIRNEFLEVLRDQVEPSSQSTPDKKLLSAQTVFMLLDHLNQWVQAVRQELSSTKPENKRTRANVALNEAEEQLLKIDSILSSIDSALMAKAAFQCKAYARSLVNYERQILTLQAGDVQHAALQDHLERLHEIYAHLDEPDGMEGVSTFILSPSLEHQIRQHESIGRWTSAQSCWEVRLQHSPDNLDFHLGLLRCLRNLGHYDTLRTHVKGVLTRNPGWQSELVGFQVESEWMMGNWNDVRTLIENTTSEAAPVLLAQVLLAFRNGDASDISTALSAARKVLGTPIVAAGAGGYRRSYDAVLNLHLLHELEAIHSAIGGLFADGQQSINAGNALERLSRCLDARLESTLPTFRTQEPILSMRRMVFGLSGSGNRNIDNVVGEAWLASAKIARKAGHQQTAFSAILQAQQCKVPYSFTESAKLTKAGGEPLRALQELENYMRLLGILEDGTNVIDLTQDIDDPKLKAKTHVLRARWMNDSDRYDISYVLKAYKRGSDLWPKWESGQFHVGRFHDECFKTLSPADQQDRGTRMNLQTVKAFAKAIRYGSKYIYQTVPRLLTLWLDMGENSVISTGNIFPRINDEVAKAIKSVPVYKARLLKDDWYTAFPQIVSRVGHGNESVHVVLSRLISMVIQEYPRQALWLFVSVVKSTKPQRASRGKSILDLLRAHNRDNVATLINESLKMSEELLVLTNRPVRDDKKTMSMAKDAPALLRLAPSQLIIPIQESLIASLPPTSSSDANYQPFPINAPTFARFQDEIDIMRSLARPRKITIHGSNGQIYMFLGKPKDDLRKDARLMDFNAIINKLLKSKSESRRRQLHIRTYGVVTLNEECGFIQWVPNTVPIRFILTKLYDRRGTKSWSNELQATAAEIKGKTVDKEAAQVFQDKILARFPPVFHEWLIETFPEPTAWLTSRLAYSRTAAVMSMVGFILGQVTFISLGDRHGENILLDTNNGDVVHVDFNCLFEKGKTLEIPELVPFRLTQNIVDGLGVTGTEGVFRIACEVTMQLLRDNKDTLMSVLDAFIHDPLVEWEDEKRKREHSRSNISRSTVDLRKMAMDALRPIEKKLNGIYTTSRERPEKETSTSSLVEMLIREATDNTKLCRMYVGWTPWH</sequence>
<evidence type="ECO:0000256" key="2">
    <source>
        <dbReference type="ARBA" id="ARBA00010769"/>
    </source>
</evidence>
<dbReference type="PROSITE" id="PS51189">
    <property type="entry name" value="FAT"/>
    <property type="match status" value="1"/>
</dbReference>
<dbReference type="GO" id="GO:0000077">
    <property type="term" value="P:DNA damage checkpoint signaling"/>
    <property type="evidence" value="ECO:0007669"/>
    <property type="project" value="TreeGrafter"/>
</dbReference>
<keyword evidence="9" id="KW-0067">ATP-binding</keyword>
<feature type="domain" description="FATC" evidence="14">
    <location>
        <begin position="1955"/>
        <end position="1987"/>
    </location>
</feature>
<dbReference type="InterPro" id="IPR014009">
    <property type="entry name" value="PIK_FAT"/>
</dbReference>
<dbReference type="SUPFAM" id="SSF48371">
    <property type="entry name" value="ARM repeat"/>
    <property type="match status" value="1"/>
</dbReference>
<dbReference type="EC" id="2.7.11.1" evidence="3"/>
<dbReference type="GO" id="GO:0004674">
    <property type="term" value="F:protein serine/threonine kinase activity"/>
    <property type="evidence" value="ECO:0007669"/>
    <property type="project" value="UniProtKB-KW"/>
</dbReference>
<protein>
    <recommendedName>
        <fullName evidence="3">non-specific serine/threonine protein kinase</fullName>
        <ecNumber evidence="3">2.7.11.1</ecNumber>
    </recommendedName>
</protein>
<comment type="similarity">
    <text evidence="2">Belongs to the PI3/PI4-kinase family. ATM subfamily.</text>
</comment>
<evidence type="ECO:0000256" key="1">
    <source>
        <dbReference type="ARBA" id="ARBA00004123"/>
    </source>
</evidence>
<dbReference type="InterPro" id="IPR011990">
    <property type="entry name" value="TPR-like_helical_dom_sf"/>
</dbReference>
<dbReference type="SMART" id="SM00146">
    <property type="entry name" value="PI3Kc"/>
    <property type="match status" value="1"/>
</dbReference>
<evidence type="ECO:0000256" key="11">
    <source>
        <dbReference type="ARBA" id="ARBA00023242"/>
    </source>
</evidence>
<dbReference type="RefSeq" id="XP_040763317.1">
    <property type="nucleotide sequence ID" value="XM_040904560.1"/>
</dbReference>
<keyword evidence="7" id="KW-0227">DNA damage</keyword>
<keyword evidence="16" id="KW-1185">Reference proteome</keyword>
<dbReference type="GeneID" id="63821590"/>
<keyword evidence="4" id="KW-0723">Serine/threonine-protein kinase</keyword>
<dbReference type="PROSITE" id="PS51190">
    <property type="entry name" value="FATC"/>
    <property type="match status" value="1"/>
</dbReference>
<dbReference type="InterPro" id="IPR056802">
    <property type="entry name" value="ATR-like_M-HEAT"/>
</dbReference>
<dbReference type="Pfam" id="PF02259">
    <property type="entry name" value="FAT"/>
    <property type="match status" value="1"/>
</dbReference>
<dbReference type="SUPFAM" id="SSF56112">
    <property type="entry name" value="Protein kinase-like (PK-like)"/>
    <property type="match status" value="1"/>
</dbReference>
<dbReference type="Pfam" id="PF23593">
    <property type="entry name" value="HEAT_ATR"/>
    <property type="match status" value="1"/>
</dbReference>
<feature type="domain" description="FAT" evidence="13">
    <location>
        <begin position="963"/>
        <end position="1524"/>
    </location>
</feature>
<dbReference type="PANTHER" id="PTHR11139:SF125">
    <property type="entry name" value="SERINE_THREONINE-PROTEIN KINASE MEC1"/>
    <property type="match status" value="1"/>
</dbReference>
<dbReference type="GO" id="GO:0005524">
    <property type="term" value="F:ATP binding"/>
    <property type="evidence" value="ECO:0007669"/>
    <property type="project" value="UniProtKB-KW"/>
</dbReference>
<dbReference type="OrthoDB" id="381190at2759"/>
<evidence type="ECO:0000256" key="7">
    <source>
        <dbReference type="ARBA" id="ARBA00022763"/>
    </source>
</evidence>
<dbReference type="InterPro" id="IPR016024">
    <property type="entry name" value="ARM-type_fold"/>
</dbReference>
<keyword evidence="8" id="KW-0418">Kinase</keyword>
<dbReference type="Pfam" id="PF02260">
    <property type="entry name" value="FATC"/>
    <property type="match status" value="1"/>
</dbReference>
<evidence type="ECO:0000256" key="9">
    <source>
        <dbReference type="ARBA" id="ARBA00022840"/>
    </source>
</evidence>
<dbReference type="STRING" id="1314785.A0A165DT51"/>
<dbReference type="Gene3D" id="1.25.40.10">
    <property type="entry name" value="Tetratricopeptide repeat domain"/>
    <property type="match status" value="1"/>
</dbReference>
<dbReference type="InParanoid" id="A0A165DT51"/>
<evidence type="ECO:0000256" key="4">
    <source>
        <dbReference type="ARBA" id="ARBA00022527"/>
    </source>
</evidence>
<feature type="domain" description="PI3K/PI4K catalytic" evidence="12">
    <location>
        <begin position="1629"/>
        <end position="1950"/>
    </location>
</feature>
<dbReference type="InterPro" id="IPR012993">
    <property type="entry name" value="UME"/>
</dbReference>
<dbReference type="GO" id="GO:0006281">
    <property type="term" value="P:DNA repair"/>
    <property type="evidence" value="ECO:0007669"/>
    <property type="project" value="UniProtKB-KW"/>
</dbReference>
<dbReference type="Gene3D" id="1.10.1070.11">
    <property type="entry name" value="Phosphatidylinositol 3-/4-kinase, catalytic domain"/>
    <property type="match status" value="1"/>
</dbReference>
<dbReference type="GO" id="GO:0005694">
    <property type="term" value="C:chromosome"/>
    <property type="evidence" value="ECO:0007669"/>
    <property type="project" value="TreeGrafter"/>
</dbReference>
<dbReference type="InterPro" id="IPR057564">
    <property type="entry name" value="HEAT_ATR"/>
</dbReference>
<evidence type="ECO:0000259" key="12">
    <source>
        <dbReference type="PROSITE" id="PS50290"/>
    </source>
</evidence>
<evidence type="ECO:0000259" key="14">
    <source>
        <dbReference type="PROSITE" id="PS51190"/>
    </source>
</evidence>
<dbReference type="InterPro" id="IPR036940">
    <property type="entry name" value="PI3/4_kinase_cat_sf"/>
</dbReference>
<evidence type="ECO:0000313" key="16">
    <source>
        <dbReference type="Proteomes" id="UP000076871"/>
    </source>
</evidence>
<evidence type="ECO:0000256" key="10">
    <source>
        <dbReference type="ARBA" id="ARBA00023204"/>
    </source>
</evidence>
<dbReference type="PANTHER" id="PTHR11139">
    <property type="entry name" value="ATAXIA TELANGIECTASIA MUTATED ATM -RELATED"/>
    <property type="match status" value="1"/>
</dbReference>
<organism evidence="15 16">
    <name type="scientific">Laetiporus sulphureus 93-53</name>
    <dbReference type="NCBI Taxonomy" id="1314785"/>
    <lineage>
        <taxon>Eukaryota</taxon>
        <taxon>Fungi</taxon>
        <taxon>Dikarya</taxon>
        <taxon>Basidiomycota</taxon>
        <taxon>Agaricomycotina</taxon>
        <taxon>Agaricomycetes</taxon>
        <taxon>Polyporales</taxon>
        <taxon>Laetiporus</taxon>
    </lineage>
</organism>
<evidence type="ECO:0000313" key="15">
    <source>
        <dbReference type="EMBL" id="KZT05577.1"/>
    </source>
</evidence>
<evidence type="ECO:0000256" key="5">
    <source>
        <dbReference type="ARBA" id="ARBA00022679"/>
    </source>
</evidence>
<proteinExistence type="inferred from homology"/>
<reference evidence="15 16" key="1">
    <citation type="journal article" date="2016" name="Mol. Biol. Evol.">
        <title>Comparative Genomics of Early-Diverging Mushroom-Forming Fungi Provides Insights into the Origins of Lignocellulose Decay Capabilities.</title>
        <authorList>
            <person name="Nagy L.G."/>
            <person name="Riley R."/>
            <person name="Tritt A."/>
            <person name="Adam C."/>
            <person name="Daum C."/>
            <person name="Floudas D."/>
            <person name="Sun H."/>
            <person name="Yadav J.S."/>
            <person name="Pangilinan J."/>
            <person name="Larsson K.H."/>
            <person name="Matsuura K."/>
            <person name="Barry K."/>
            <person name="Labutti K."/>
            <person name="Kuo R."/>
            <person name="Ohm R.A."/>
            <person name="Bhattacharya S.S."/>
            <person name="Shirouzu T."/>
            <person name="Yoshinaga Y."/>
            <person name="Martin F.M."/>
            <person name="Grigoriev I.V."/>
            <person name="Hibbett D.S."/>
        </authorList>
    </citation>
    <scope>NUCLEOTIDE SEQUENCE [LARGE SCALE GENOMIC DNA]</scope>
    <source>
        <strain evidence="15 16">93-53</strain>
    </source>
</reference>
<keyword evidence="11" id="KW-0539">Nucleus</keyword>
<accession>A0A165DT51</accession>
<dbReference type="InterPro" id="IPR003151">
    <property type="entry name" value="PIK-rel_kinase_FAT"/>
</dbReference>
<dbReference type="InterPro" id="IPR011989">
    <property type="entry name" value="ARM-like"/>
</dbReference>
<keyword evidence="6" id="KW-0547">Nucleotide-binding</keyword>
<dbReference type="EMBL" id="KV427629">
    <property type="protein sequence ID" value="KZT05577.1"/>
    <property type="molecule type" value="Genomic_DNA"/>
</dbReference>
<dbReference type="Proteomes" id="UP000076871">
    <property type="component" value="Unassembled WGS sequence"/>
</dbReference>
<name>A0A165DT51_9APHY</name>
<dbReference type="InterPro" id="IPR003152">
    <property type="entry name" value="FATC_dom"/>
</dbReference>
<dbReference type="InterPro" id="IPR050517">
    <property type="entry name" value="DDR_Repair_Kinase"/>
</dbReference>
<evidence type="ECO:0000256" key="8">
    <source>
        <dbReference type="ARBA" id="ARBA00022777"/>
    </source>
</evidence>